<dbReference type="InterPro" id="IPR037919">
    <property type="entry name" value="OGT"/>
</dbReference>
<dbReference type="PANTHER" id="PTHR44366">
    <property type="entry name" value="UDP-N-ACETYLGLUCOSAMINE--PEPTIDE N-ACETYLGLUCOSAMINYLTRANSFERASE 110 KDA SUBUNIT"/>
    <property type="match status" value="1"/>
</dbReference>
<name>L0GRG6_9GAMM</name>
<dbReference type="Gene3D" id="1.25.40.10">
    <property type="entry name" value="Tetratricopeptide repeat domain"/>
    <property type="match status" value="2"/>
</dbReference>
<dbReference type="KEGG" id="tmb:Thimo_0498"/>
<gene>
    <name evidence="2" type="ORF">Thimo_0498</name>
</gene>
<dbReference type="OrthoDB" id="9766687at2"/>
<keyword evidence="1" id="KW-0175">Coiled coil</keyword>
<dbReference type="Proteomes" id="UP000010816">
    <property type="component" value="Chromosome"/>
</dbReference>
<dbReference type="GO" id="GO:0042802">
    <property type="term" value="F:identical protein binding"/>
    <property type="evidence" value="ECO:0007669"/>
    <property type="project" value="InterPro"/>
</dbReference>
<feature type="coiled-coil region" evidence="1">
    <location>
        <begin position="1"/>
        <end position="28"/>
    </location>
</feature>
<evidence type="ECO:0000313" key="3">
    <source>
        <dbReference type="Proteomes" id="UP000010816"/>
    </source>
</evidence>
<dbReference type="InterPro" id="IPR011990">
    <property type="entry name" value="TPR-like_helical_dom_sf"/>
</dbReference>
<dbReference type="RefSeq" id="WP_015279501.1">
    <property type="nucleotide sequence ID" value="NC_019940.1"/>
</dbReference>
<dbReference type="HOGENOM" id="CLU_271133_0_0_6"/>
<dbReference type="EMBL" id="CP003051">
    <property type="protein sequence ID" value="AGA89353.1"/>
    <property type="molecule type" value="Genomic_DNA"/>
</dbReference>
<keyword evidence="3" id="KW-1185">Reference proteome</keyword>
<dbReference type="InterPro" id="IPR011717">
    <property type="entry name" value="TPR-4"/>
</dbReference>
<dbReference type="InterPro" id="IPR019734">
    <property type="entry name" value="TPR_rpt"/>
</dbReference>
<evidence type="ECO:0000256" key="1">
    <source>
        <dbReference type="SAM" id="Coils"/>
    </source>
</evidence>
<accession>L0GRG6</accession>
<sequence>MNLAENSYRILRRELEDLVQRQDRLRLRALLAGEDLPALGPDLEPAELLLRAIEVPSFDANLARRLARLLTPLVDEQRGASTLGMARLATASVAARSVGWADGTAHLGDPAYLFNLFLLAARLPRDAGLFEALCAFFESGHQAPALTADGGRPALQLRRALCNQQTDDRLWGFWLGRLVDRSGPWNDARRSELMEAWRGLLWCLDLSGARQERDLARLDDALGLLHDRVVDEPRGENLLKHALMRLEQAFPTGVGSLRLASALRPRWERWPPLLKETALLIWPALEPHPLAELPPLPPELAELWNALSRDRQRILLNFISSGDAEGGARFLTDILFDPPILSDCPPQEVRQRISELSHRLWPTRQSRHIEQPPAELRDWREAVDDSRYERVSHDRLRALEGINRTLRSIEQRLARGDPSKARVFLGELIDQQRAQPISDVHIHLAKTLTKAATIARDYGETSWAEELYREAMAENRSDPVPANGLADVLKAKGDLDAAEAQYRDNMARWPGNEVAANGLAEVLKAKGDLDAAEAQYRDNMARWPGNEVAASGLAEVLKAKGDLDAAEAQYRDNMARWPGNEVAASGLAEVLKAKGDLDAAEAQYRDNMARWLGNEVAANGLAEVLKAKGDLDAAEAQYRDNMARWPGNEVAANGLAEVLKAKGDLDAAEAQYRDNMARWPGNEVAASGLAEVLKAKGDLDAAEAQYRDNMARWPGNEVAASGLAEVLKAKGDLDAAEAQYRDNMARWPGNEVAASGLAEVLKAKGDLDAAEAQYRDNIARWSNSRVVRNGLANVLRKRGHTVDALALVPLPRRKTLTLQDLYDLHVRALLLIDLGRVVDARAALQKGLDAARTPALRTPFERSWLLLDLRLKEYRTARDRLASMQSNVVPLELLRLHAAAGDGDEREARGLFEGLHRTMERMSFERRQVLARLAEGFCLVAPTGLCQPDNEGLHSIFDAEVEMVLAA</sequence>
<dbReference type="GO" id="GO:0006493">
    <property type="term" value="P:protein O-linked glycosylation"/>
    <property type="evidence" value="ECO:0007669"/>
    <property type="project" value="InterPro"/>
</dbReference>
<reference evidence="2 3" key="1">
    <citation type="submission" date="2011-09" db="EMBL/GenBank/DDBJ databases">
        <title>Complete sequence of chromosome of Thioflavicoccus mobilis 8321.</title>
        <authorList>
            <consortium name="US DOE Joint Genome Institute"/>
            <person name="Lucas S."/>
            <person name="Han J."/>
            <person name="Lapidus A."/>
            <person name="Cheng J.-F."/>
            <person name="Goodwin L."/>
            <person name="Pitluck S."/>
            <person name="Peters L."/>
            <person name="Ovchinnikova G."/>
            <person name="Lu M."/>
            <person name="Detter J.C."/>
            <person name="Han C."/>
            <person name="Tapia R."/>
            <person name="Land M."/>
            <person name="Hauser L."/>
            <person name="Kyrpides N."/>
            <person name="Ivanova N."/>
            <person name="Pagani I."/>
            <person name="Vogl K."/>
            <person name="Liu Z."/>
            <person name="Imhoff J."/>
            <person name="Thiel V."/>
            <person name="Frigaard N.-U."/>
            <person name="Bryant D."/>
            <person name="Woyke T."/>
        </authorList>
    </citation>
    <scope>NUCLEOTIDE SEQUENCE [LARGE SCALE GENOMIC DNA]</scope>
    <source>
        <strain evidence="2 3">8321</strain>
    </source>
</reference>
<dbReference type="AlphaFoldDB" id="L0GRG6"/>
<evidence type="ECO:0000313" key="2">
    <source>
        <dbReference type="EMBL" id="AGA89353.1"/>
    </source>
</evidence>
<organism evidence="2 3">
    <name type="scientific">Thioflavicoccus mobilis 8321</name>
    <dbReference type="NCBI Taxonomy" id="765912"/>
    <lineage>
        <taxon>Bacteria</taxon>
        <taxon>Pseudomonadati</taxon>
        <taxon>Pseudomonadota</taxon>
        <taxon>Gammaproteobacteria</taxon>
        <taxon>Chromatiales</taxon>
        <taxon>Chromatiaceae</taxon>
        <taxon>Thioflavicoccus</taxon>
    </lineage>
</organism>
<dbReference type="SUPFAM" id="SSF48452">
    <property type="entry name" value="TPR-like"/>
    <property type="match status" value="2"/>
</dbReference>
<dbReference type="SMART" id="SM00028">
    <property type="entry name" value="TPR"/>
    <property type="match status" value="10"/>
</dbReference>
<dbReference type="eggNOG" id="COG1729">
    <property type="taxonomic scope" value="Bacteria"/>
</dbReference>
<dbReference type="GO" id="GO:0097363">
    <property type="term" value="F:protein O-acetylglucosaminyltransferase activity"/>
    <property type="evidence" value="ECO:0007669"/>
    <property type="project" value="TreeGrafter"/>
</dbReference>
<proteinExistence type="predicted"/>
<dbReference type="Pfam" id="PF07721">
    <property type="entry name" value="TPR_4"/>
    <property type="match status" value="5"/>
</dbReference>
<dbReference type="PANTHER" id="PTHR44366:SF1">
    <property type="entry name" value="UDP-N-ACETYLGLUCOSAMINE--PEPTIDE N-ACETYLGLUCOSAMINYLTRANSFERASE 110 KDA SUBUNIT"/>
    <property type="match status" value="1"/>
</dbReference>
<protein>
    <submittedName>
        <fullName evidence="2">Uncharacterized protein</fullName>
    </submittedName>
</protein>
<dbReference type="STRING" id="765912.Thimo_0498"/>